<organism evidence="1 2">
    <name type="scientific">Goodea atripinnis</name>
    <dbReference type="NCBI Taxonomy" id="208336"/>
    <lineage>
        <taxon>Eukaryota</taxon>
        <taxon>Metazoa</taxon>
        <taxon>Chordata</taxon>
        <taxon>Craniata</taxon>
        <taxon>Vertebrata</taxon>
        <taxon>Euteleostomi</taxon>
        <taxon>Actinopterygii</taxon>
        <taxon>Neopterygii</taxon>
        <taxon>Teleostei</taxon>
        <taxon>Neoteleostei</taxon>
        <taxon>Acanthomorphata</taxon>
        <taxon>Ovalentaria</taxon>
        <taxon>Atherinomorphae</taxon>
        <taxon>Cyprinodontiformes</taxon>
        <taxon>Goodeidae</taxon>
        <taxon>Goodea</taxon>
    </lineage>
</organism>
<sequence length="107" mass="11413">MCKVCTSCVPAVDCADILAGSCSRLASGCGRESKTESVHVPSLHFTFRLRGDAHVDRKTTAKSAMGRVCGDSRCSGPDSSVSQLALVPLGDRKNLQCSRNENPLQSW</sequence>
<dbReference type="Proteomes" id="UP001476798">
    <property type="component" value="Unassembled WGS sequence"/>
</dbReference>
<proteinExistence type="predicted"/>
<comment type="caution">
    <text evidence="1">The sequence shown here is derived from an EMBL/GenBank/DDBJ whole genome shotgun (WGS) entry which is preliminary data.</text>
</comment>
<keyword evidence="2" id="KW-1185">Reference proteome</keyword>
<protein>
    <recommendedName>
        <fullName evidence="3">Secreted protein</fullName>
    </recommendedName>
</protein>
<reference evidence="1 2" key="1">
    <citation type="submission" date="2021-06" db="EMBL/GenBank/DDBJ databases">
        <authorList>
            <person name="Palmer J.M."/>
        </authorList>
    </citation>
    <scope>NUCLEOTIDE SEQUENCE [LARGE SCALE GENOMIC DNA]</scope>
    <source>
        <strain evidence="1 2">GA_2019</strain>
        <tissue evidence="1">Muscle</tissue>
    </source>
</reference>
<accession>A0ABV0Q1T1</accession>
<dbReference type="EMBL" id="JAHRIO010093057">
    <property type="protein sequence ID" value="MEQ2189486.1"/>
    <property type="molecule type" value="Genomic_DNA"/>
</dbReference>
<gene>
    <name evidence="1" type="ORF">GOODEAATRI_025820</name>
</gene>
<name>A0ABV0Q1T1_9TELE</name>
<evidence type="ECO:0000313" key="2">
    <source>
        <dbReference type="Proteomes" id="UP001476798"/>
    </source>
</evidence>
<evidence type="ECO:0000313" key="1">
    <source>
        <dbReference type="EMBL" id="MEQ2189486.1"/>
    </source>
</evidence>
<evidence type="ECO:0008006" key="3">
    <source>
        <dbReference type="Google" id="ProtNLM"/>
    </source>
</evidence>